<dbReference type="AlphaFoldDB" id="K9WZ14"/>
<dbReference type="Proteomes" id="UP000010475">
    <property type="component" value="Chromosome"/>
</dbReference>
<dbReference type="KEGG" id="csg:Cylst_2550"/>
<proteinExistence type="predicted"/>
<dbReference type="EMBL" id="CP003642">
    <property type="protein sequence ID" value="AFZ24757.1"/>
    <property type="molecule type" value="Genomic_DNA"/>
</dbReference>
<organism evidence="1 2">
    <name type="scientific">Cylindrospermum stagnale PCC 7417</name>
    <dbReference type="NCBI Taxonomy" id="56107"/>
    <lineage>
        <taxon>Bacteria</taxon>
        <taxon>Bacillati</taxon>
        <taxon>Cyanobacteriota</taxon>
        <taxon>Cyanophyceae</taxon>
        <taxon>Nostocales</taxon>
        <taxon>Nostocaceae</taxon>
        <taxon>Cylindrospermum</taxon>
    </lineage>
</organism>
<protein>
    <submittedName>
        <fullName evidence="1">Uncharacterized protein</fullName>
    </submittedName>
</protein>
<name>K9WZ14_9NOST</name>
<keyword evidence="2" id="KW-1185">Reference proteome</keyword>
<evidence type="ECO:0000313" key="2">
    <source>
        <dbReference type="Proteomes" id="UP000010475"/>
    </source>
</evidence>
<gene>
    <name evidence="1" type="ORF">Cylst_2550</name>
</gene>
<reference evidence="1 2" key="1">
    <citation type="submission" date="2012-06" db="EMBL/GenBank/DDBJ databases">
        <title>Finished chromosome of genome of Cylindrospermum stagnale PCC 7417.</title>
        <authorList>
            <consortium name="US DOE Joint Genome Institute"/>
            <person name="Gugger M."/>
            <person name="Coursin T."/>
            <person name="Rippka R."/>
            <person name="Tandeau De Marsac N."/>
            <person name="Huntemann M."/>
            <person name="Wei C.-L."/>
            <person name="Han J."/>
            <person name="Detter J.C."/>
            <person name="Han C."/>
            <person name="Tapia R."/>
            <person name="Chen A."/>
            <person name="Kyrpides N."/>
            <person name="Mavromatis K."/>
            <person name="Markowitz V."/>
            <person name="Szeto E."/>
            <person name="Ivanova N."/>
            <person name="Pagani I."/>
            <person name="Pati A."/>
            <person name="Goodwin L."/>
            <person name="Nordberg H.P."/>
            <person name="Cantor M.N."/>
            <person name="Hua S.X."/>
            <person name="Woyke T."/>
            <person name="Kerfeld C.A."/>
        </authorList>
    </citation>
    <scope>NUCLEOTIDE SEQUENCE [LARGE SCALE GENOMIC DNA]</scope>
    <source>
        <strain evidence="1 2">PCC 7417</strain>
    </source>
</reference>
<dbReference type="HOGENOM" id="CLU_3364544_0_0_3"/>
<accession>K9WZ14</accession>
<sequence length="35" mass="3647">MAMSQSVSAEDLTALANKINDTTKIPVRSIAVASL</sequence>
<evidence type="ECO:0000313" key="1">
    <source>
        <dbReference type="EMBL" id="AFZ24757.1"/>
    </source>
</evidence>